<evidence type="ECO:0000256" key="1">
    <source>
        <dbReference type="ARBA" id="ARBA00008775"/>
    </source>
</evidence>
<dbReference type="PANTHER" id="PTHR32097">
    <property type="entry name" value="CAMP-BINDING PROTEIN 1-RELATED"/>
    <property type="match status" value="1"/>
</dbReference>
<feature type="domain" description="TerD" evidence="3">
    <location>
        <begin position="251"/>
        <end position="420"/>
    </location>
</feature>
<evidence type="ECO:0000256" key="2">
    <source>
        <dbReference type="SAM" id="MobiDB-lite"/>
    </source>
</evidence>
<evidence type="ECO:0000259" key="3">
    <source>
        <dbReference type="Pfam" id="PF02342"/>
    </source>
</evidence>
<dbReference type="Proteomes" id="UP001164693">
    <property type="component" value="Chromosome"/>
</dbReference>
<keyword evidence="5" id="KW-1185">Reference proteome</keyword>
<evidence type="ECO:0000313" key="4">
    <source>
        <dbReference type="EMBL" id="WAX57617.1"/>
    </source>
</evidence>
<gene>
    <name evidence="4" type="ORF">M6B22_02340</name>
</gene>
<accession>A0ABY7K237</accession>
<reference evidence="4" key="1">
    <citation type="submission" date="2022-05" db="EMBL/GenBank/DDBJ databases">
        <title>Jatrophihabitans sp. SB3-54 whole genome sequence.</title>
        <authorList>
            <person name="Suh M.K."/>
            <person name="Eom M.K."/>
            <person name="Kim J.S."/>
            <person name="Kim H.S."/>
            <person name="Do H.E."/>
            <person name="Shin Y.K."/>
            <person name="Lee J.-S."/>
        </authorList>
    </citation>
    <scope>NUCLEOTIDE SEQUENCE</scope>
    <source>
        <strain evidence="4">SB3-54</strain>
    </source>
</reference>
<dbReference type="Gene3D" id="2.60.60.30">
    <property type="entry name" value="sav2460 like domains"/>
    <property type="match status" value="2"/>
</dbReference>
<organism evidence="4 5">
    <name type="scientific">Jatrophihabitans cynanchi</name>
    <dbReference type="NCBI Taxonomy" id="2944128"/>
    <lineage>
        <taxon>Bacteria</taxon>
        <taxon>Bacillati</taxon>
        <taxon>Actinomycetota</taxon>
        <taxon>Actinomycetes</taxon>
        <taxon>Jatrophihabitantales</taxon>
        <taxon>Jatrophihabitantaceae</taxon>
        <taxon>Jatrophihabitans</taxon>
    </lineage>
</organism>
<dbReference type="EMBL" id="CP097463">
    <property type="protein sequence ID" value="WAX57617.1"/>
    <property type="molecule type" value="Genomic_DNA"/>
</dbReference>
<dbReference type="InterPro" id="IPR003325">
    <property type="entry name" value="TerD"/>
</dbReference>
<name>A0ABY7K237_9ACTN</name>
<comment type="similarity">
    <text evidence="1">Belongs to the CAPAB/TerDEXZ family.</text>
</comment>
<proteinExistence type="inferred from homology"/>
<dbReference type="PRINTS" id="PR01217">
    <property type="entry name" value="PRICHEXTENSN"/>
</dbReference>
<protein>
    <submittedName>
        <fullName evidence="4">TerD family protein</fullName>
    </submittedName>
</protein>
<feature type="region of interest" description="Disordered" evidence="2">
    <location>
        <begin position="171"/>
        <end position="197"/>
    </location>
</feature>
<dbReference type="Pfam" id="PF02342">
    <property type="entry name" value="TerD"/>
    <property type="match status" value="2"/>
</dbReference>
<evidence type="ECO:0000313" key="5">
    <source>
        <dbReference type="Proteomes" id="UP001164693"/>
    </source>
</evidence>
<sequence>MTQMSKGSNLPVTQRAVRATLQWSAGPGVPDVDASALLLQENGKVASDADFVFYNQPQHASGSVRHAGKSLGAQAADAIDIELDRVPASVDRIVLAASADGGTFGQVPALQLVLADGSGAEIASFAMSAANEAAFVGGELYRRGGSWKFRAVGQGFDAGLAGLATEFGITVDDAPPAATPPPPPPLPPPPPPPAPGFVPPPPPPGYVPPPPPPPPPGYAPPGYAPPGYAPPGYAPPAASAAGTGNLDAGRVSLVKAQRVSLVKTGAPPLAKVIMGLGWDPAKGRRNIDLDASCIAFDQQGSKLEIVWFMHLRDFGGALQHTGDNLTGQGEGDDEQIRVDLLAMPQQVHSLVFTINSFSGQKFTEVARAFCRLVDEATGQELVRFDLSESQPKTGVLMAMLRRTGPATWEMRAIGEYHDGRTVKKLVDPAAGHAAAP</sequence>
<dbReference type="InterPro" id="IPR051324">
    <property type="entry name" value="Stress/Tellurium_Resist"/>
</dbReference>
<feature type="domain" description="TerD" evidence="3">
    <location>
        <begin position="2"/>
        <end position="167"/>
    </location>
</feature>
<feature type="compositionally biased region" description="Pro residues" evidence="2">
    <location>
        <begin position="177"/>
        <end position="197"/>
    </location>
</feature>
<dbReference type="CDD" id="cd06974">
    <property type="entry name" value="TerD_like"/>
    <property type="match status" value="2"/>
</dbReference>
<dbReference type="PANTHER" id="PTHR32097:SF4">
    <property type="entry name" value="GENERAL STRESS PROTEIN 16U"/>
    <property type="match status" value="1"/>
</dbReference>